<organism evidence="11 12">
    <name type="scientific">Armadillidium nasatum</name>
    <dbReference type="NCBI Taxonomy" id="96803"/>
    <lineage>
        <taxon>Eukaryota</taxon>
        <taxon>Metazoa</taxon>
        <taxon>Ecdysozoa</taxon>
        <taxon>Arthropoda</taxon>
        <taxon>Crustacea</taxon>
        <taxon>Multicrustacea</taxon>
        <taxon>Malacostraca</taxon>
        <taxon>Eumalacostraca</taxon>
        <taxon>Peracarida</taxon>
        <taxon>Isopoda</taxon>
        <taxon>Oniscidea</taxon>
        <taxon>Crinocheta</taxon>
        <taxon>Armadillidiidae</taxon>
        <taxon>Armadillidium</taxon>
    </lineage>
</organism>
<keyword evidence="5" id="KW-1133">Transmembrane helix</keyword>
<feature type="signal peptide" evidence="10">
    <location>
        <begin position="1"/>
        <end position="27"/>
    </location>
</feature>
<dbReference type="OrthoDB" id="2019940at2759"/>
<evidence type="ECO:0000256" key="8">
    <source>
        <dbReference type="ARBA" id="ARBA00023180"/>
    </source>
</evidence>
<keyword evidence="4" id="KW-0812">Transmembrane</keyword>
<sequence length="416" mass="49546">MRRVVLIFSIPITWFLFFLLSSPNSQIVPEILKETNEEKRFELVFPKEEDDCMNRCDFETEKKFNTIKDGTKEQQTLQQIIKEHEIVNSAFKKKEKKKAASKAPPISTKLSPWQEQQMRRKNDLRKACRKIYRNSHRRMFMINAWRKKYLFRHLVVDDNHEVLYCYIPKIACSNWKRIMMILSGKTSATDPKDKRIGNPHEPGAFYRLDSYSQVTIAKRLKSYTKFLFVRHPFERLVSAYRNKFESYANSSNKFKLDYGPHIIEGFKMGDPIPFKKFVDYVLKESKDKKPLNEHWATYDDLCHPCFLRYNYIGYYESLVEDAENILDVIGAPEDMHFPFQKTAHTAEIVGKYFSYLSNEQIKGLFDLYNNDFVLFGYNKTIKPFSQNKSLRFIWHEQSLNMAVIFVKENYFTTFTF</sequence>
<proteinExistence type="inferred from homology"/>
<evidence type="ECO:0000256" key="10">
    <source>
        <dbReference type="SAM" id="SignalP"/>
    </source>
</evidence>
<evidence type="ECO:0000256" key="1">
    <source>
        <dbReference type="ARBA" id="ARBA00004323"/>
    </source>
</evidence>
<protein>
    <recommendedName>
        <fullName evidence="9">Carbohydrate sulfotransferase</fullName>
        <ecNumber evidence="9">2.8.2.-</ecNumber>
    </recommendedName>
</protein>
<keyword evidence="10" id="KW-0732">Signal</keyword>
<keyword evidence="9" id="KW-0735">Signal-anchor</keyword>
<keyword evidence="9" id="KW-0119">Carbohydrate metabolism</keyword>
<evidence type="ECO:0000256" key="3">
    <source>
        <dbReference type="ARBA" id="ARBA00022679"/>
    </source>
</evidence>
<comment type="subcellular location">
    <subcellularLocation>
        <location evidence="1 9">Golgi apparatus membrane</location>
        <topology evidence="1 9">Single-pass type II membrane protein</topology>
    </subcellularLocation>
</comment>
<keyword evidence="6 9" id="KW-0333">Golgi apparatus</keyword>
<dbReference type="Proteomes" id="UP000326759">
    <property type="component" value="Unassembled WGS sequence"/>
</dbReference>
<dbReference type="InterPro" id="IPR005331">
    <property type="entry name" value="Sulfotransferase"/>
</dbReference>
<reference evidence="11 12" key="1">
    <citation type="journal article" date="2019" name="PLoS Biol.">
        <title>Sex chromosomes control vertical transmission of feminizing Wolbachia symbionts in an isopod.</title>
        <authorList>
            <person name="Becking T."/>
            <person name="Chebbi M.A."/>
            <person name="Giraud I."/>
            <person name="Moumen B."/>
            <person name="Laverre T."/>
            <person name="Caubet Y."/>
            <person name="Peccoud J."/>
            <person name="Gilbert C."/>
            <person name="Cordaux R."/>
        </authorList>
    </citation>
    <scope>NUCLEOTIDE SEQUENCE [LARGE SCALE GENOMIC DNA]</scope>
    <source>
        <strain evidence="11">ANa2</strain>
        <tissue evidence="11">Whole body excluding digestive tract and cuticle</tissue>
    </source>
</reference>
<evidence type="ECO:0000256" key="6">
    <source>
        <dbReference type="ARBA" id="ARBA00023034"/>
    </source>
</evidence>
<dbReference type="PANTHER" id="PTHR12137:SF54">
    <property type="entry name" value="CARBOHYDRATE SULFOTRANSFERASE"/>
    <property type="match status" value="1"/>
</dbReference>
<evidence type="ECO:0000256" key="5">
    <source>
        <dbReference type="ARBA" id="ARBA00022989"/>
    </source>
</evidence>
<evidence type="ECO:0000256" key="2">
    <source>
        <dbReference type="ARBA" id="ARBA00006339"/>
    </source>
</evidence>
<evidence type="ECO:0000256" key="7">
    <source>
        <dbReference type="ARBA" id="ARBA00023136"/>
    </source>
</evidence>
<evidence type="ECO:0000313" key="12">
    <source>
        <dbReference type="Proteomes" id="UP000326759"/>
    </source>
</evidence>
<gene>
    <name evidence="11" type="ORF">Anas_00714</name>
</gene>
<keyword evidence="12" id="KW-1185">Reference proteome</keyword>
<evidence type="ECO:0000256" key="9">
    <source>
        <dbReference type="RuleBase" id="RU364020"/>
    </source>
</evidence>
<dbReference type="PANTHER" id="PTHR12137">
    <property type="entry name" value="CARBOHYDRATE SULFOTRANSFERASE"/>
    <property type="match status" value="1"/>
</dbReference>
<comment type="similarity">
    <text evidence="2 9">Belongs to the sulfotransferase 2 family.</text>
</comment>
<dbReference type="AlphaFoldDB" id="A0A5N5SZQ0"/>
<evidence type="ECO:0000313" key="11">
    <source>
        <dbReference type="EMBL" id="KAB7499388.1"/>
    </source>
</evidence>
<dbReference type="GO" id="GO:0008146">
    <property type="term" value="F:sulfotransferase activity"/>
    <property type="evidence" value="ECO:0007669"/>
    <property type="project" value="InterPro"/>
</dbReference>
<dbReference type="GO" id="GO:0000139">
    <property type="term" value="C:Golgi membrane"/>
    <property type="evidence" value="ECO:0007669"/>
    <property type="project" value="UniProtKB-SubCell"/>
</dbReference>
<dbReference type="EMBL" id="SEYY01018405">
    <property type="protein sequence ID" value="KAB7499388.1"/>
    <property type="molecule type" value="Genomic_DNA"/>
</dbReference>
<dbReference type="InterPro" id="IPR018011">
    <property type="entry name" value="Carb_sulfotrans_8-10"/>
</dbReference>
<keyword evidence="7" id="KW-0472">Membrane</keyword>
<keyword evidence="8 9" id="KW-0325">Glycoprotein</keyword>
<dbReference type="GO" id="GO:0016051">
    <property type="term" value="P:carbohydrate biosynthetic process"/>
    <property type="evidence" value="ECO:0007669"/>
    <property type="project" value="InterPro"/>
</dbReference>
<comment type="caution">
    <text evidence="11">The sequence shown here is derived from an EMBL/GenBank/DDBJ whole genome shotgun (WGS) entry which is preliminary data.</text>
</comment>
<dbReference type="Pfam" id="PF03567">
    <property type="entry name" value="Sulfotransfer_2"/>
    <property type="match status" value="1"/>
</dbReference>
<evidence type="ECO:0000256" key="4">
    <source>
        <dbReference type="ARBA" id="ARBA00022692"/>
    </source>
</evidence>
<dbReference type="InterPro" id="IPR027417">
    <property type="entry name" value="P-loop_NTPase"/>
</dbReference>
<dbReference type="EC" id="2.8.2.-" evidence="9"/>
<accession>A0A5N5SZQ0</accession>
<keyword evidence="3 9" id="KW-0808">Transferase</keyword>
<dbReference type="SUPFAM" id="SSF52540">
    <property type="entry name" value="P-loop containing nucleoside triphosphate hydrolases"/>
    <property type="match status" value="1"/>
</dbReference>
<feature type="chain" id="PRO_5024378968" description="Carbohydrate sulfotransferase" evidence="10">
    <location>
        <begin position="28"/>
        <end position="416"/>
    </location>
</feature>
<name>A0A5N5SZQ0_9CRUS</name>